<feature type="domain" description="Peptidase C1A papain C-terminal" evidence="2">
    <location>
        <begin position="118"/>
        <end position="343"/>
    </location>
</feature>
<dbReference type="InterPro" id="IPR038765">
    <property type="entry name" value="Papain-like_cys_pep_sf"/>
</dbReference>
<evidence type="ECO:0000313" key="3">
    <source>
        <dbReference type="EMBL" id="KAK4639889.1"/>
    </source>
</evidence>
<accession>A0ABR0F858</accession>
<sequence length="678" mass="75273">MPHYRNSLNLNQPNILFLREWTASDGKSFSLGGDFIMNDMALVELLFLSLLTIPGIHALPPRKGIAWPAPVPASSVPPIEWSDIGAPIFQPSGDFPQAQHSSSKKISAAKINFASSSLPPVVDWRNRSGVNFITTPQDQGVCQSCWAFAVTALIESQVRIEHSVWSKRSEADVHDGIGAICETTGSAEATLQYVAGNTNSSTHGGVKPGIADWACDPYQDSTTAHVHCSDRSGRTTHIGNFQSIGAIEDQKRWLHEYGPIVATFILYDNFGEWKPDPTNPHHVYAWDGASGNTGNHIALVVGYDDERGAWIMKNSWGKAWGDGGFVYFAYDNANIDIWVKYGLRNVNPDPWTRRRHQSGNMMQSGDGETHRNFELLLSDPVKGIRHISRNGDTGEWSEVSQLSSDEGVGVLGQPSIIGTSRNRDFHAVAVTEDKSIQQWTYTDKKWSQVSSLGQSKVDGFTGFTQIDDGSLLLVVRHIDGTLNEYRQEPQSTAWKMMQSPIAMDITQSGASLVQSNIGFDMYDFSGNSHGNLYTVAVRKNGKMQTFWREGKSDTWNEGEAFGEGVPGDAVPVMIQDNFDTKDETTPCGFQLVVAVNGSVEHWRWRPQMGEQWEMIQRVTAGPGQEVKQVWSLVQGSSAGKMHMITETGEGMVDYWEWDGMWSLIDKVGRVDRMTVRYR</sequence>
<dbReference type="PANTHER" id="PTHR12411">
    <property type="entry name" value="CYSTEINE PROTEASE FAMILY C1-RELATED"/>
    <property type="match status" value="1"/>
</dbReference>
<dbReference type="Proteomes" id="UP001322138">
    <property type="component" value="Unassembled WGS sequence"/>
</dbReference>
<reference evidence="3 4" key="1">
    <citation type="journal article" date="2023" name="bioRxiv">
        <title>High-quality genome assemblies of four members of thePodospora anserinaspecies complex.</title>
        <authorList>
            <person name="Ament-Velasquez S.L."/>
            <person name="Vogan A.A."/>
            <person name="Wallerman O."/>
            <person name="Hartmann F."/>
            <person name="Gautier V."/>
            <person name="Silar P."/>
            <person name="Giraud T."/>
            <person name="Johannesson H."/>
        </authorList>
    </citation>
    <scope>NUCLEOTIDE SEQUENCE [LARGE SCALE GENOMIC DNA]</scope>
    <source>
        <strain evidence="3 4">CBS 112042</strain>
    </source>
</reference>
<gene>
    <name evidence="3" type="ORF">QC761_700920</name>
</gene>
<dbReference type="InterPro" id="IPR013128">
    <property type="entry name" value="Peptidase_C1A"/>
</dbReference>
<dbReference type="GeneID" id="87901167"/>
<dbReference type="Pfam" id="PF00112">
    <property type="entry name" value="Peptidase_C1"/>
    <property type="match status" value="1"/>
</dbReference>
<dbReference type="RefSeq" id="XP_062728865.1">
    <property type="nucleotide sequence ID" value="XM_062881685.1"/>
</dbReference>
<comment type="caution">
    <text evidence="3">The sequence shown here is derived from an EMBL/GenBank/DDBJ whole genome shotgun (WGS) entry which is preliminary data.</text>
</comment>
<dbReference type="InterPro" id="IPR000668">
    <property type="entry name" value="Peptidase_C1A_C"/>
</dbReference>
<keyword evidence="4" id="KW-1185">Reference proteome</keyword>
<dbReference type="EMBL" id="JAFFGZ010000009">
    <property type="protein sequence ID" value="KAK4639889.1"/>
    <property type="molecule type" value="Genomic_DNA"/>
</dbReference>
<name>A0ABR0F858_9PEZI</name>
<dbReference type="SMART" id="SM00645">
    <property type="entry name" value="Pept_C1"/>
    <property type="match status" value="1"/>
</dbReference>
<dbReference type="Gene3D" id="2.120.10.70">
    <property type="entry name" value="Fucose-specific lectin"/>
    <property type="match status" value="1"/>
</dbReference>
<comment type="similarity">
    <text evidence="1">Belongs to the peptidase C1 family.</text>
</comment>
<evidence type="ECO:0000256" key="1">
    <source>
        <dbReference type="ARBA" id="ARBA00008455"/>
    </source>
</evidence>
<proteinExistence type="inferred from homology"/>
<evidence type="ECO:0000313" key="4">
    <source>
        <dbReference type="Proteomes" id="UP001322138"/>
    </source>
</evidence>
<protein>
    <recommendedName>
        <fullName evidence="2">Peptidase C1A papain C-terminal domain-containing protein</fullName>
    </recommendedName>
</protein>
<organism evidence="3 4">
    <name type="scientific">Podospora bellae-mahoneyi</name>
    <dbReference type="NCBI Taxonomy" id="2093777"/>
    <lineage>
        <taxon>Eukaryota</taxon>
        <taxon>Fungi</taxon>
        <taxon>Dikarya</taxon>
        <taxon>Ascomycota</taxon>
        <taxon>Pezizomycotina</taxon>
        <taxon>Sordariomycetes</taxon>
        <taxon>Sordariomycetidae</taxon>
        <taxon>Sordariales</taxon>
        <taxon>Podosporaceae</taxon>
        <taxon>Podospora</taxon>
    </lineage>
</organism>
<evidence type="ECO:0000259" key="2">
    <source>
        <dbReference type="SMART" id="SM00645"/>
    </source>
</evidence>
<dbReference type="SUPFAM" id="SSF89372">
    <property type="entry name" value="Fucose-specific lectin"/>
    <property type="match status" value="1"/>
</dbReference>
<dbReference type="Gene3D" id="3.90.70.10">
    <property type="entry name" value="Cysteine proteinases"/>
    <property type="match status" value="1"/>
</dbReference>
<dbReference type="SUPFAM" id="SSF54001">
    <property type="entry name" value="Cysteine proteinases"/>
    <property type="match status" value="1"/>
</dbReference>